<organism evidence="2 3">
    <name type="scientific">Duganella guangzhouensis</name>
    <dbReference type="NCBI Taxonomy" id="2666084"/>
    <lineage>
        <taxon>Bacteria</taxon>
        <taxon>Pseudomonadati</taxon>
        <taxon>Pseudomonadota</taxon>
        <taxon>Betaproteobacteria</taxon>
        <taxon>Burkholderiales</taxon>
        <taxon>Oxalobacteraceae</taxon>
        <taxon>Telluria group</taxon>
        <taxon>Duganella</taxon>
    </lineage>
</organism>
<dbReference type="Proteomes" id="UP000433309">
    <property type="component" value="Unassembled WGS sequence"/>
</dbReference>
<sequence length="163" mass="17820">MHKLLIIFALASSTCVAADADINDACHIKVCSAGDRAITYFKKDDPYYACASKELSEYVNFVIGLVSTSIQFTGQMPAISPKTGEPEYLDGKDGPNKTRMILDLLRKKAGVATLDQAMAQCTKGSPNIRVSVMNNPADSQAIWVIADKSKKSFWMPKSHLTKK</sequence>
<reference evidence="2 3" key="1">
    <citation type="submission" date="2019-11" db="EMBL/GenBank/DDBJ databases">
        <title>Novel species isolated from a subtropical stream in China.</title>
        <authorList>
            <person name="Lu H."/>
        </authorList>
    </citation>
    <scope>NUCLEOTIDE SEQUENCE [LARGE SCALE GENOMIC DNA]</scope>
    <source>
        <strain evidence="2 3">FT80W</strain>
    </source>
</reference>
<feature type="chain" id="PRO_5026102900" evidence="1">
    <location>
        <begin position="18"/>
        <end position="163"/>
    </location>
</feature>
<dbReference type="RefSeq" id="WP_154372709.1">
    <property type="nucleotide sequence ID" value="NZ_WKJK01000001.1"/>
</dbReference>
<dbReference type="AlphaFoldDB" id="A0A6I2KSV3"/>
<gene>
    <name evidence="2" type="ORF">GJ699_02385</name>
</gene>
<accession>A0A6I2KSV3</accession>
<feature type="signal peptide" evidence="1">
    <location>
        <begin position="1"/>
        <end position="17"/>
    </location>
</feature>
<dbReference type="EMBL" id="WKJK01000001">
    <property type="protein sequence ID" value="MRW88828.1"/>
    <property type="molecule type" value="Genomic_DNA"/>
</dbReference>
<evidence type="ECO:0000256" key="1">
    <source>
        <dbReference type="SAM" id="SignalP"/>
    </source>
</evidence>
<name>A0A6I2KSV3_9BURK</name>
<protein>
    <submittedName>
        <fullName evidence="2">Uncharacterized protein</fullName>
    </submittedName>
</protein>
<comment type="caution">
    <text evidence="2">The sequence shown here is derived from an EMBL/GenBank/DDBJ whole genome shotgun (WGS) entry which is preliminary data.</text>
</comment>
<proteinExistence type="predicted"/>
<evidence type="ECO:0000313" key="2">
    <source>
        <dbReference type="EMBL" id="MRW88828.1"/>
    </source>
</evidence>
<keyword evidence="1" id="KW-0732">Signal</keyword>
<keyword evidence="3" id="KW-1185">Reference proteome</keyword>
<evidence type="ECO:0000313" key="3">
    <source>
        <dbReference type="Proteomes" id="UP000433309"/>
    </source>
</evidence>